<gene>
    <name evidence="5" type="ORF">SAMN05444394_4062</name>
</gene>
<dbReference type="InterPro" id="IPR009057">
    <property type="entry name" value="Homeodomain-like_sf"/>
</dbReference>
<evidence type="ECO:0000259" key="4">
    <source>
        <dbReference type="PROSITE" id="PS01124"/>
    </source>
</evidence>
<evidence type="ECO:0000256" key="3">
    <source>
        <dbReference type="ARBA" id="ARBA00023163"/>
    </source>
</evidence>
<feature type="domain" description="HTH araC/xylS-type" evidence="4">
    <location>
        <begin position="156"/>
        <end position="257"/>
    </location>
</feature>
<reference evidence="6" key="1">
    <citation type="submission" date="2016-11" db="EMBL/GenBank/DDBJ databases">
        <authorList>
            <person name="Varghese N."/>
            <person name="Submissions S."/>
        </authorList>
    </citation>
    <scope>NUCLEOTIDE SEQUENCE [LARGE SCALE GENOMIC DNA]</scope>
    <source>
        <strain evidence="6">DSM 15292</strain>
    </source>
</reference>
<dbReference type="Gene3D" id="1.10.10.60">
    <property type="entry name" value="Homeodomain-like"/>
    <property type="match status" value="1"/>
</dbReference>
<dbReference type="AlphaFoldDB" id="A0A1N6HWH2"/>
<keyword evidence="1" id="KW-0805">Transcription regulation</keyword>
<dbReference type="PROSITE" id="PS01124">
    <property type="entry name" value="HTH_ARAC_FAMILY_2"/>
    <property type="match status" value="1"/>
</dbReference>
<dbReference type="Pfam" id="PF12833">
    <property type="entry name" value="HTH_18"/>
    <property type="match status" value="1"/>
</dbReference>
<dbReference type="OrthoDB" id="635259at2"/>
<keyword evidence="2" id="KW-0238">DNA-binding</keyword>
<organism evidence="5 6">
    <name type="scientific">Algoriphagus halophilus</name>
    <dbReference type="NCBI Taxonomy" id="226505"/>
    <lineage>
        <taxon>Bacteria</taxon>
        <taxon>Pseudomonadati</taxon>
        <taxon>Bacteroidota</taxon>
        <taxon>Cytophagia</taxon>
        <taxon>Cytophagales</taxon>
        <taxon>Cyclobacteriaceae</taxon>
        <taxon>Algoriphagus</taxon>
    </lineage>
</organism>
<evidence type="ECO:0000313" key="5">
    <source>
        <dbReference type="EMBL" id="SIO23999.1"/>
    </source>
</evidence>
<dbReference type="SUPFAM" id="SSF46689">
    <property type="entry name" value="Homeodomain-like"/>
    <property type="match status" value="1"/>
</dbReference>
<accession>A0A1N6HWH2</accession>
<name>A0A1N6HWH2_9BACT</name>
<evidence type="ECO:0000313" key="6">
    <source>
        <dbReference type="Proteomes" id="UP000185221"/>
    </source>
</evidence>
<proteinExistence type="predicted"/>
<dbReference type="EMBL" id="FSRC01000004">
    <property type="protein sequence ID" value="SIO23999.1"/>
    <property type="molecule type" value="Genomic_DNA"/>
</dbReference>
<dbReference type="RefSeq" id="WP_074226830.1">
    <property type="nucleotide sequence ID" value="NZ_FSRC01000004.1"/>
</dbReference>
<dbReference type="PANTHER" id="PTHR43280:SF2">
    <property type="entry name" value="HTH-TYPE TRANSCRIPTIONAL REGULATOR EXSA"/>
    <property type="match status" value="1"/>
</dbReference>
<dbReference type="Proteomes" id="UP000185221">
    <property type="component" value="Unassembled WGS sequence"/>
</dbReference>
<dbReference type="GO" id="GO:0043565">
    <property type="term" value="F:sequence-specific DNA binding"/>
    <property type="evidence" value="ECO:0007669"/>
    <property type="project" value="InterPro"/>
</dbReference>
<dbReference type="SMART" id="SM00342">
    <property type="entry name" value="HTH_ARAC"/>
    <property type="match status" value="1"/>
</dbReference>
<dbReference type="InterPro" id="IPR018060">
    <property type="entry name" value="HTH_AraC"/>
</dbReference>
<protein>
    <submittedName>
        <fullName evidence="5">Helix-turn-helix domain-containing protein</fullName>
    </submittedName>
</protein>
<dbReference type="STRING" id="226505.SAMN05444394_4062"/>
<evidence type="ECO:0000256" key="2">
    <source>
        <dbReference type="ARBA" id="ARBA00023125"/>
    </source>
</evidence>
<keyword evidence="6" id="KW-1185">Reference proteome</keyword>
<keyword evidence="3" id="KW-0804">Transcription</keyword>
<sequence>MLIKTPLPHSSLREIIKEYYYFQLNEKGTTKHIPIVDDCCHDFIVFKEANALFCFGDQQKTLNIKYKVFTILDLHPPYQLKFKDNLTFFTIKCQPWMNRYFFSEINESGVVNLENHNPQLLQIHQQMSDNYTIEEIVSTADDFFRNKQIVITDTVQFVMSVCQFIYSKKGILRVKEISNHFNKSRQYINKVFKQEAMCSLKTFIVSVRILNLIKHKVKHKELSLTRLSYDYGYFDQAHFINDFKKVSGLTPSQYFNRLPEFILRHT</sequence>
<dbReference type="GO" id="GO:0003700">
    <property type="term" value="F:DNA-binding transcription factor activity"/>
    <property type="evidence" value="ECO:0007669"/>
    <property type="project" value="InterPro"/>
</dbReference>
<dbReference type="PANTHER" id="PTHR43280">
    <property type="entry name" value="ARAC-FAMILY TRANSCRIPTIONAL REGULATOR"/>
    <property type="match status" value="1"/>
</dbReference>
<evidence type="ECO:0000256" key="1">
    <source>
        <dbReference type="ARBA" id="ARBA00023015"/>
    </source>
</evidence>